<evidence type="ECO:0000313" key="3">
    <source>
        <dbReference type="EMBL" id="KOO48602.1"/>
    </source>
</evidence>
<organism evidence="3 4">
    <name type="scientific">Priestia koreensis</name>
    <dbReference type="NCBI Taxonomy" id="284581"/>
    <lineage>
        <taxon>Bacteria</taxon>
        <taxon>Bacillati</taxon>
        <taxon>Bacillota</taxon>
        <taxon>Bacilli</taxon>
        <taxon>Bacillales</taxon>
        <taxon>Bacillaceae</taxon>
        <taxon>Priestia</taxon>
    </lineage>
</organism>
<gene>
    <name evidence="3" type="ORF">AMD01_04235</name>
</gene>
<evidence type="ECO:0000256" key="1">
    <source>
        <dbReference type="SAM" id="Phobius"/>
    </source>
</evidence>
<dbReference type="OrthoDB" id="2476785at2"/>
<name>A0A0M0LCL2_9BACI</name>
<dbReference type="EMBL" id="LILC01000004">
    <property type="protein sequence ID" value="KOO48602.1"/>
    <property type="molecule type" value="Genomic_DNA"/>
</dbReference>
<dbReference type="InterPro" id="IPR041415">
    <property type="entry name" value="BclA_C"/>
</dbReference>
<protein>
    <recommendedName>
        <fullName evidence="2">BclA C-terminal domain-containing protein</fullName>
    </recommendedName>
</protein>
<sequence length="136" mass="13878">MYASNTSGGSISFGLGGGASNISLPNNQNINKFSVDPTNTSFIVLESGRYYITYQVNTTASLGVGAGTRILRNGAAIPGTILTPALGTSTYNNDCIASLNAGDTLSLQLFSTILLIATLLSANGSVGAALTIIKLQ</sequence>
<dbReference type="SUPFAM" id="SSF49842">
    <property type="entry name" value="TNF-like"/>
    <property type="match status" value="1"/>
</dbReference>
<dbReference type="Pfam" id="PF18573">
    <property type="entry name" value="BclA_C"/>
    <property type="match status" value="1"/>
</dbReference>
<evidence type="ECO:0000313" key="4">
    <source>
        <dbReference type="Proteomes" id="UP000037558"/>
    </source>
</evidence>
<dbReference type="Gene3D" id="2.60.120.40">
    <property type="match status" value="1"/>
</dbReference>
<comment type="caution">
    <text evidence="3">The sequence shown here is derived from an EMBL/GenBank/DDBJ whole genome shotgun (WGS) entry which is preliminary data.</text>
</comment>
<feature type="transmembrane region" description="Helical" evidence="1">
    <location>
        <begin position="109"/>
        <end position="133"/>
    </location>
</feature>
<evidence type="ECO:0000259" key="2">
    <source>
        <dbReference type="Pfam" id="PF18573"/>
    </source>
</evidence>
<proteinExistence type="predicted"/>
<dbReference type="InterPro" id="IPR008983">
    <property type="entry name" value="Tumour_necrosis_fac-like_dom"/>
</dbReference>
<keyword evidence="4" id="KW-1185">Reference proteome</keyword>
<feature type="domain" description="BclA C-terminal" evidence="2">
    <location>
        <begin position="1"/>
        <end position="136"/>
    </location>
</feature>
<dbReference type="PATRIC" id="fig|284581.3.peg.1639"/>
<reference evidence="4" key="1">
    <citation type="submission" date="2015-08" db="EMBL/GenBank/DDBJ databases">
        <title>Fjat-14210 dsm16467.</title>
        <authorList>
            <person name="Liu B."/>
            <person name="Wang J."/>
            <person name="Zhu Y."/>
            <person name="Liu G."/>
            <person name="Chen Q."/>
            <person name="Chen Z."/>
            <person name="Lan J."/>
            <person name="Che J."/>
            <person name="Ge C."/>
            <person name="Shi H."/>
            <person name="Pan Z."/>
            <person name="Liu X."/>
        </authorList>
    </citation>
    <scope>NUCLEOTIDE SEQUENCE [LARGE SCALE GENOMIC DNA]</scope>
    <source>
        <strain evidence="4">DSM 16467</strain>
    </source>
</reference>
<dbReference type="AlphaFoldDB" id="A0A0M0LCL2"/>
<dbReference type="Proteomes" id="UP000037558">
    <property type="component" value="Unassembled WGS sequence"/>
</dbReference>
<dbReference type="STRING" id="284581.AMD01_04235"/>
<keyword evidence="1" id="KW-0472">Membrane</keyword>
<keyword evidence="1" id="KW-1133">Transmembrane helix</keyword>
<accession>A0A0M0LCL2</accession>
<keyword evidence="1" id="KW-0812">Transmembrane</keyword>